<feature type="domain" description="C2H2-type" evidence="7">
    <location>
        <begin position="774"/>
        <end position="804"/>
    </location>
</feature>
<dbReference type="Proteomes" id="UP001158576">
    <property type="component" value="Chromosome 2"/>
</dbReference>
<feature type="region of interest" description="Disordered" evidence="6">
    <location>
        <begin position="829"/>
        <end position="851"/>
    </location>
</feature>
<feature type="region of interest" description="Disordered" evidence="6">
    <location>
        <begin position="935"/>
        <end position="1004"/>
    </location>
</feature>
<feature type="domain" description="C2H2-type" evidence="7">
    <location>
        <begin position="283"/>
        <end position="311"/>
    </location>
</feature>
<proteinExistence type="predicted"/>
<protein>
    <submittedName>
        <fullName evidence="8">Oidioi.mRNA.OKI2018_I69.chr2.g7369.t1.cds</fullName>
    </submittedName>
</protein>
<evidence type="ECO:0000313" key="8">
    <source>
        <dbReference type="EMBL" id="CAG5113245.1"/>
    </source>
</evidence>
<feature type="domain" description="C2H2-type" evidence="7">
    <location>
        <begin position="850"/>
        <end position="878"/>
    </location>
</feature>
<evidence type="ECO:0000256" key="5">
    <source>
        <dbReference type="PROSITE-ProRule" id="PRU00042"/>
    </source>
</evidence>
<dbReference type="PANTHER" id="PTHR24379:SF121">
    <property type="entry name" value="C2H2-TYPE DOMAIN-CONTAINING PROTEIN"/>
    <property type="match status" value="1"/>
</dbReference>
<evidence type="ECO:0000313" key="9">
    <source>
        <dbReference type="Proteomes" id="UP001158576"/>
    </source>
</evidence>
<feature type="domain" description="C2H2-type" evidence="7">
    <location>
        <begin position="153"/>
        <end position="181"/>
    </location>
</feature>
<feature type="domain" description="C2H2-type" evidence="7">
    <location>
        <begin position="340"/>
        <end position="365"/>
    </location>
</feature>
<feature type="domain" description="C2H2-type" evidence="7">
    <location>
        <begin position="1101"/>
        <end position="1128"/>
    </location>
</feature>
<feature type="domain" description="C2H2-type" evidence="7">
    <location>
        <begin position="93"/>
        <end position="123"/>
    </location>
</feature>
<keyword evidence="9" id="KW-1185">Reference proteome</keyword>
<feature type="domain" description="C2H2-type" evidence="7">
    <location>
        <begin position="454"/>
        <end position="481"/>
    </location>
</feature>
<feature type="region of interest" description="Disordered" evidence="6">
    <location>
        <begin position="202"/>
        <end position="235"/>
    </location>
</feature>
<feature type="region of interest" description="Disordered" evidence="6">
    <location>
        <begin position="24"/>
        <end position="74"/>
    </location>
</feature>
<dbReference type="PROSITE" id="PS00028">
    <property type="entry name" value="ZINC_FINGER_C2H2_1"/>
    <property type="match status" value="21"/>
</dbReference>
<feature type="domain" description="C2H2-type" evidence="7">
    <location>
        <begin position="427"/>
        <end position="454"/>
    </location>
</feature>
<gene>
    <name evidence="8" type="ORF">OKIOD_LOCUS16134</name>
</gene>
<feature type="compositionally biased region" description="Basic and acidic residues" evidence="6">
    <location>
        <begin position="938"/>
        <end position="961"/>
    </location>
</feature>
<feature type="region of interest" description="Disordered" evidence="6">
    <location>
        <begin position="118"/>
        <end position="155"/>
    </location>
</feature>
<dbReference type="PANTHER" id="PTHR24379">
    <property type="entry name" value="KRAB AND ZINC FINGER DOMAIN-CONTAINING"/>
    <property type="match status" value="1"/>
</dbReference>
<feature type="domain" description="C2H2-type" evidence="7">
    <location>
        <begin position="915"/>
        <end position="943"/>
    </location>
</feature>
<feature type="domain" description="C2H2-type" evidence="7">
    <location>
        <begin position="581"/>
        <end position="608"/>
    </location>
</feature>
<evidence type="ECO:0000256" key="3">
    <source>
        <dbReference type="ARBA" id="ARBA00022771"/>
    </source>
</evidence>
<keyword evidence="2" id="KW-0677">Repeat</keyword>
<evidence type="ECO:0000256" key="2">
    <source>
        <dbReference type="ARBA" id="ARBA00022737"/>
    </source>
</evidence>
<evidence type="ECO:0000256" key="4">
    <source>
        <dbReference type="ARBA" id="ARBA00022833"/>
    </source>
</evidence>
<feature type="domain" description="C2H2-type" evidence="7">
    <location>
        <begin position="697"/>
        <end position="725"/>
    </location>
</feature>
<feature type="region of interest" description="Disordered" evidence="6">
    <location>
        <begin position="1139"/>
        <end position="1159"/>
    </location>
</feature>
<evidence type="ECO:0000256" key="1">
    <source>
        <dbReference type="ARBA" id="ARBA00022723"/>
    </source>
</evidence>
<dbReference type="Pfam" id="PF13912">
    <property type="entry name" value="zf-C2H2_6"/>
    <property type="match status" value="3"/>
</dbReference>
<organism evidence="8 9">
    <name type="scientific">Oikopleura dioica</name>
    <name type="common">Tunicate</name>
    <dbReference type="NCBI Taxonomy" id="34765"/>
    <lineage>
        <taxon>Eukaryota</taxon>
        <taxon>Metazoa</taxon>
        <taxon>Chordata</taxon>
        <taxon>Tunicata</taxon>
        <taxon>Appendicularia</taxon>
        <taxon>Copelata</taxon>
        <taxon>Oikopleuridae</taxon>
        <taxon>Oikopleura</taxon>
    </lineage>
</organism>
<reference evidence="8 9" key="1">
    <citation type="submission" date="2021-04" db="EMBL/GenBank/DDBJ databases">
        <authorList>
            <person name="Bliznina A."/>
        </authorList>
    </citation>
    <scope>NUCLEOTIDE SEQUENCE [LARGE SCALE GENOMIC DNA]</scope>
</reference>
<dbReference type="SUPFAM" id="SSF57667">
    <property type="entry name" value="beta-beta-alpha zinc fingers"/>
    <property type="match status" value="10"/>
</dbReference>
<keyword evidence="1" id="KW-0479">Metal-binding</keyword>
<dbReference type="InterPro" id="IPR036236">
    <property type="entry name" value="Znf_C2H2_sf"/>
</dbReference>
<evidence type="ECO:0000259" key="7">
    <source>
        <dbReference type="PROSITE" id="PS50157"/>
    </source>
</evidence>
<feature type="domain" description="C2H2-type" evidence="7">
    <location>
        <begin position="884"/>
        <end position="911"/>
    </location>
</feature>
<dbReference type="Gene3D" id="3.30.160.60">
    <property type="entry name" value="Classic Zinc Finger"/>
    <property type="match status" value="12"/>
</dbReference>
<feature type="domain" description="C2H2-type" evidence="7">
    <location>
        <begin position="1041"/>
        <end position="1068"/>
    </location>
</feature>
<evidence type="ECO:0000256" key="6">
    <source>
        <dbReference type="SAM" id="MobiDB-lite"/>
    </source>
</evidence>
<dbReference type="SMART" id="SM00355">
    <property type="entry name" value="ZnF_C2H2"/>
    <property type="match status" value="24"/>
</dbReference>
<feature type="domain" description="C2H2-type" evidence="7">
    <location>
        <begin position="530"/>
        <end position="553"/>
    </location>
</feature>
<feature type="compositionally biased region" description="Polar residues" evidence="6">
    <location>
        <begin position="214"/>
        <end position="233"/>
    </location>
</feature>
<dbReference type="EMBL" id="OU015567">
    <property type="protein sequence ID" value="CAG5113245.1"/>
    <property type="molecule type" value="Genomic_DNA"/>
</dbReference>
<feature type="domain" description="C2H2-type" evidence="7">
    <location>
        <begin position="667"/>
        <end position="689"/>
    </location>
</feature>
<feature type="domain" description="C2H2-type" evidence="7">
    <location>
        <begin position="374"/>
        <end position="397"/>
    </location>
</feature>
<dbReference type="InterPro" id="IPR013087">
    <property type="entry name" value="Znf_C2H2_type"/>
</dbReference>
<feature type="domain" description="C2H2-type" evidence="7">
    <location>
        <begin position="4"/>
        <end position="31"/>
    </location>
</feature>
<feature type="domain" description="C2H2-type" evidence="7">
    <location>
        <begin position="607"/>
        <end position="635"/>
    </location>
</feature>
<feature type="domain" description="C2H2-type" evidence="7">
    <location>
        <begin position="399"/>
        <end position="427"/>
    </location>
</feature>
<keyword evidence="4" id="KW-0862">Zinc</keyword>
<accession>A0ABN7TAR2</accession>
<name>A0ABN7TAR2_OIKDI</name>
<keyword evidence="3 5" id="KW-0863">Zinc-finger</keyword>
<dbReference type="PROSITE" id="PS50157">
    <property type="entry name" value="ZINC_FINGER_C2H2_2"/>
    <property type="match status" value="24"/>
</dbReference>
<sequence>MGEYNCSQCNKSFRSERALKFHAENHADEKSDREWASRRERSRSRIRELSASRDSLEKDAYQAGERGGRTARRDLGLGAGLSKNLASLDQKTKTCGEPGCGRTFSTKVMLDFHMDREHNKKQDGALETDRHKLSASYDRKHSLPPSDKAEPSEKCNKCGKMFKSARALRTHLDIFHGNDAGDEDDFKCSICNKTYSSQRSLNAHMSSHGRDADQSNAPSGYSSTRGSRWSSFQAKDAETENDRVYNVKMPTFINDRLKKENETEKKSLLDKAPYVVNTDIKSIFCKYCNEAFYTERAVEMHITLAHDGDVDRAKRRKARKFEEAEKMEIAEEEEDLVNTFKCDEYPCKRKFPTWHGLKIHLKSSHKYTTADFALNCDTCGRKFTTKNSLENHIENTHYLKCQECDEKFQENHQLEAHIRRRHNKQVNKCDQCGREFRSAETLRLHMEIHKKPEFDCLKCKRQFMTKGELDFHIMEHENDEKMKKLKEEQEAAANSKKWFCDNPKCNKSFLTEKSFKMHMDMHAAEEDVRKECPKCHKTFMTEKSLNFHIENFHPDVDLDQVELDRSKGVNSYEQEYKKDGWKCDECHRFFDSKQIYEYHMQRHANTFKCTECKAKFKTKQGLEMHVEEEHRRKSVELHMCKICSKEFESAAMLKFHETTAHESQHDFECEKCGKILSSESGLEMHMETHEFLESMEIKCPECGKKFSTERNLELHMESYHREEVIIKCLYCDRQFDSDATIGIHMKHNHPAEYKQQQRMRQQENINSAPVKQRLKCPYEDCDATFKSENTLNLHVNNAHGFEDMEEFSARMNAMTKNRIQETLEDFDLDMPKPTRRAAPEPEPEPEPRKYRCEECGSNFSSERTYKQHMEYIHPKEETKPEPAWKCEECGKTFRIEAGYNLHMSNHKQEKEQSSYSCEHCEMTFDSDRQLSRHSRACAAKDRKDAQEEAQRIRSRYETAREPEEEPEPVQTRKSSRYTIPDDSPEPIRKSSVAPTITDDDEDDYRPASPQFACDLCKQKFLSEMMVKYHDCPEKKDEPDEFKCDKCGKTYWSEKMLKIHARTHISFDDDVDGVDEGILNMKIEMPAIKKSISTANDDEDELTCDQCDQTFSSSILLRIHKRAHEREHLYDDGELLSAKKLDDNDDDEAGAPKTSVQELL</sequence>
<feature type="domain" description="C2H2-type" evidence="7">
    <location>
        <begin position="726"/>
        <end position="754"/>
    </location>
</feature>
<feature type="domain" description="C2H2-type" evidence="7">
    <location>
        <begin position="186"/>
        <end position="213"/>
    </location>
</feature>
<feature type="domain" description="C2H2-type" evidence="7">
    <location>
        <begin position="638"/>
        <end position="666"/>
    </location>
</feature>
<feature type="domain" description="C2H2-type" evidence="7">
    <location>
        <begin position="498"/>
        <end position="527"/>
    </location>
</feature>
<dbReference type="Pfam" id="PF00096">
    <property type="entry name" value="zf-C2H2"/>
    <property type="match status" value="8"/>
</dbReference>